<evidence type="ECO:0000256" key="1">
    <source>
        <dbReference type="SAM" id="MobiDB-lite"/>
    </source>
</evidence>
<dbReference type="Proteomes" id="UP000281553">
    <property type="component" value="Unassembled WGS sequence"/>
</dbReference>
<dbReference type="AlphaFoldDB" id="A0A3P6T6N7"/>
<evidence type="ECO:0000313" key="3">
    <source>
        <dbReference type="Proteomes" id="UP000281553"/>
    </source>
</evidence>
<feature type="non-terminal residue" evidence="2">
    <location>
        <position position="245"/>
    </location>
</feature>
<organism evidence="2 3">
    <name type="scientific">Dibothriocephalus latus</name>
    <name type="common">Fish tapeworm</name>
    <name type="synonym">Diphyllobothrium latum</name>
    <dbReference type="NCBI Taxonomy" id="60516"/>
    <lineage>
        <taxon>Eukaryota</taxon>
        <taxon>Metazoa</taxon>
        <taxon>Spiralia</taxon>
        <taxon>Lophotrochozoa</taxon>
        <taxon>Platyhelminthes</taxon>
        <taxon>Cestoda</taxon>
        <taxon>Eucestoda</taxon>
        <taxon>Diphyllobothriidea</taxon>
        <taxon>Diphyllobothriidae</taxon>
        <taxon>Dibothriocephalus</taxon>
    </lineage>
</organism>
<dbReference type="EMBL" id="UYRU01043212">
    <property type="protein sequence ID" value="VDK80787.1"/>
    <property type="molecule type" value="Genomic_DNA"/>
</dbReference>
<protein>
    <submittedName>
        <fullName evidence="2">Uncharacterized protein</fullName>
    </submittedName>
</protein>
<reference evidence="2 3" key="1">
    <citation type="submission" date="2018-11" db="EMBL/GenBank/DDBJ databases">
        <authorList>
            <consortium name="Pathogen Informatics"/>
        </authorList>
    </citation>
    <scope>NUCLEOTIDE SEQUENCE [LARGE SCALE GENOMIC DNA]</scope>
</reference>
<name>A0A3P6T6N7_DIBLA</name>
<sequence>MPLKELETTPMTRMWHRLSSSPHRTTPNEEKRQSAKRGASHPSSPPRPPKYWTKRNRDSSSFNYTQFSPPAEDLHTGGFTPSSTTAENARTVKFCEAVIPNLSKAPTIKAPESLDLRRRPVGRSPSAPQLGNHQLVAAVSSSLAPVVNRIHAMLPSPKGGRTRASGHLLDQTVLLEDSEDEQQHGNSALHLRASRRLRGRGSAVTPSKAELRVEGSGDAKVETLAVGFKPSTKAARLSTDYTQAR</sequence>
<proteinExistence type="predicted"/>
<accession>A0A3P6T6N7</accession>
<keyword evidence="3" id="KW-1185">Reference proteome</keyword>
<feature type="region of interest" description="Disordered" evidence="1">
    <location>
        <begin position="1"/>
        <end position="84"/>
    </location>
</feature>
<gene>
    <name evidence="2" type="ORF">DILT_LOCUS3147</name>
</gene>
<evidence type="ECO:0000313" key="2">
    <source>
        <dbReference type="EMBL" id="VDK80787.1"/>
    </source>
</evidence>
<feature type="compositionally biased region" description="Polar residues" evidence="1">
    <location>
        <begin position="59"/>
        <end position="68"/>
    </location>
</feature>